<reference evidence="9 10" key="1">
    <citation type="submission" date="2017-10" db="EMBL/GenBank/DDBJ databases">
        <title>Bacillus sp. nov., a halophilic bacterium isolated from a Yangshapao Lake.</title>
        <authorList>
            <person name="Wang H."/>
        </authorList>
    </citation>
    <scope>NUCLEOTIDE SEQUENCE [LARGE SCALE GENOMIC DNA]</scope>
    <source>
        <strain evidence="9 10">YSP-3</strain>
    </source>
</reference>
<evidence type="ECO:0000313" key="9">
    <source>
        <dbReference type="EMBL" id="PYZ96404.1"/>
    </source>
</evidence>
<accession>A0A2W0H3K3</accession>
<feature type="transmembrane region" description="Helical" evidence="8">
    <location>
        <begin position="291"/>
        <end position="309"/>
    </location>
</feature>
<keyword evidence="2" id="KW-0813">Transport</keyword>
<evidence type="ECO:0000256" key="8">
    <source>
        <dbReference type="SAM" id="Phobius"/>
    </source>
</evidence>
<organism evidence="9 10">
    <name type="scientific">Alteribacter lacisalsi</name>
    <dbReference type="NCBI Taxonomy" id="2045244"/>
    <lineage>
        <taxon>Bacteria</taxon>
        <taxon>Bacillati</taxon>
        <taxon>Bacillota</taxon>
        <taxon>Bacilli</taxon>
        <taxon>Bacillales</taxon>
        <taxon>Bacillaceae</taxon>
        <taxon>Alteribacter</taxon>
    </lineage>
</organism>
<dbReference type="Pfam" id="PF07690">
    <property type="entry name" value="MFS_1"/>
    <property type="match status" value="1"/>
</dbReference>
<dbReference type="Proteomes" id="UP000248066">
    <property type="component" value="Unassembled WGS sequence"/>
</dbReference>
<proteinExistence type="predicted"/>
<keyword evidence="5 8" id="KW-1133">Transmembrane helix</keyword>
<evidence type="ECO:0000256" key="3">
    <source>
        <dbReference type="ARBA" id="ARBA00022475"/>
    </source>
</evidence>
<feature type="transmembrane region" description="Helical" evidence="8">
    <location>
        <begin position="359"/>
        <end position="378"/>
    </location>
</feature>
<feature type="transmembrane region" description="Helical" evidence="8">
    <location>
        <begin position="87"/>
        <end position="113"/>
    </location>
</feature>
<keyword evidence="10" id="KW-1185">Reference proteome</keyword>
<dbReference type="GO" id="GO:0022857">
    <property type="term" value="F:transmembrane transporter activity"/>
    <property type="evidence" value="ECO:0007669"/>
    <property type="project" value="InterPro"/>
</dbReference>
<dbReference type="PANTHER" id="PTHR43266:SF2">
    <property type="entry name" value="MAJOR FACILITATOR SUPERFAMILY (MFS) PROFILE DOMAIN-CONTAINING PROTEIN"/>
    <property type="match status" value="1"/>
</dbReference>
<feature type="transmembrane region" description="Helical" evidence="8">
    <location>
        <begin position="315"/>
        <end position="339"/>
    </location>
</feature>
<feature type="transmembrane region" description="Helical" evidence="8">
    <location>
        <begin position="260"/>
        <end position="279"/>
    </location>
</feature>
<evidence type="ECO:0000256" key="2">
    <source>
        <dbReference type="ARBA" id="ARBA00022448"/>
    </source>
</evidence>
<sequence>MTMVQTNTPSIWTNKNYVKLFTSYSISTLGQFFDMIAVFLIFSYVWQAEPWMIALIPVAYALPHAAFSQFAGILVDRYHKVTIMLTADVVTACLTVALIFTANPWAALLVILARSTATIVHFPAQQAIIRQVVAPDHVLKAVTLNGTVNQLSKIIGPFLGASLAAAFAPQVSFAVYAGALVISAAILVKIRHLDTAGTSISKEPREPFWQTWRNGWQILFSSKVMFVSFAFSLAAFTAIQLVDAQFGVLFREVYPARQEVLGYAMAASGLGAVVIIMVMNRLRELKRYGSFLGTSVALIGAGFAGVGLLTPGISLFWPVIACFAVGVGAGIFSVVYSYILQKESPEGKVGQMSGLFNSLTGVILLAAPIAGGLLVQMFSVFGVYQAVGLTVLGIGVFGIVFQPFLWGKPQAEKASESTGMALRSEAEDKKEEAGVS</sequence>
<dbReference type="EMBL" id="PDOF01000002">
    <property type="protein sequence ID" value="PYZ96404.1"/>
    <property type="molecule type" value="Genomic_DNA"/>
</dbReference>
<keyword evidence="4 8" id="KW-0812">Transmembrane</keyword>
<dbReference type="AlphaFoldDB" id="A0A2W0H3K3"/>
<dbReference type="InterPro" id="IPR036259">
    <property type="entry name" value="MFS_trans_sf"/>
</dbReference>
<keyword evidence="3" id="KW-1003">Cell membrane</keyword>
<evidence type="ECO:0000256" key="5">
    <source>
        <dbReference type="ARBA" id="ARBA00022989"/>
    </source>
</evidence>
<feature type="transmembrane region" description="Helical" evidence="8">
    <location>
        <begin position="167"/>
        <end position="188"/>
    </location>
</feature>
<evidence type="ECO:0000313" key="10">
    <source>
        <dbReference type="Proteomes" id="UP000248066"/>
    </source>
</evidence>
<dbReference type="InterPro" id="IPR011701">
    <property type="entry name" value="MFS"/>
</dbReference>
<dbReference type="CDD" id="cd06173">
    <property type="entry name" value="MFS_MefA_like"/>
    <property type="match status" value="1"/>
</dbReference>
<evidence type="ECO:0000256" key="4">
    <source>
        <dbReference type="ARBA" id="ARBA00022692"/>
    </source>
</evidence>
<dbReference type="PANTHER" id="PTHR43266">
    <property type="entry name" value="MACROLIDE-EFFLUX PROTEIN"/>
    <property type="match status" value="1"/>
</dbReference>
<comment type="caution">
    <text evidence="9">The sequence shown here is derived from an EMBL/GenBank/DDBJ whole genome shotgun (WGS) entry which is preliminary data.</text>
</comment>
<feature type="transmembrane region" description="Helical" evidence="8">
    <location>
        <begin position="21"/>
        <end position="45"/>
    </location>
</feature>
<feature type="compositionally biased region" description="Basic and acidic residues" evidence="7">
    <location>
        <begin position="424"/>
        <end position="436"/>
    </location>
</feature>
<dbReference type="Gene3D" id="1.20.1250.20">
    <property type="entry name" value="MFS general substrate transporter like domains"/>
    <property type="match status" value="1"/>
</dbReference>
<name>A0A2W0H3K3_9BACI</name>
<dbReference type="SUPFAM" id="SSF103473">
    <property type="entry name" value="MFS general substrate transporter"/>
    <property type="match status" value="1"/>
</dbReference>
<feature type="transmembrane region" description="Helical" evidence="8">
    <location>
        <begin position="51"/>
        <end position="75"/>
    </location>
</feature>
<feature type="transmembrane region" description="Helical" evidence="8">
    <location>
        <begin position="218"/>
        <end position="240"/>
    </location>
</feature>
<gene>
    <name evidence="9" type="ORF">CR205_11815</name>
</gene>
<dbReference type="GO" id="GO:0005886">
    <property type="term" value="C:plasma membrane"/>
    <property type="evidence" value="ECO:0007669"/>
    <property type="project" value="UniProtKB-SubCell"/>
</dbReference>
<protein>
    <submittedName>
        <fullName evidence="9">Arabinose ABC transporter permease</fullName>
    </submittedName>
</protein>
<evidence type="ECO:0000256" key="1">
    <source>
        <dbReference type="ARBA" id="ARBA00004651"/>
    </source>
</evidence>
<feature type="region of interest" description="Disordered" evidence="7">
    <location>
        <begin position="412"/>
        <end position="436"/>
    </location>
</feature>
<evidence type="ECO:0000256" key="7">
    <source>
        <dbReference type="SAM" id="MobiDB-lite"/>
    </source>
</evidence>
<feature type="transmembrane region" description="Helical" evidence="8">
    <location>
        <begin position="384"/>
        <end position="406"/>
    </location>
</feature>
<keyword evidence="6 8" id="KW-0472">Membrane</keyword>
<comment type="subcellular location">
    <subcellularLocation>
        <location evidence="1">Cell membrane</location>
        <topology evidence="1">Multi-pass membrane protein</topology>
    </subcellularLocation>
</comment>
<evidence type="ECO:0000256" key="6">
    <source>
        <dbReference type="ARBA" id="ARBA00023136"/>
    </source>
</evidence>